<dbReference type="Pfam" id="PF00756">
    <property type="entry name" value="Esterase"/>
    <property type="match status" value="1"/>
</dbReference>
<comment type="caution">
    <text evidence="2">The sequence shown here is derived from an EMBL/GenBank/DDBJ whole genome shotgun (WGS) entry which is preliminary data.</text>
</comment>
<dbReference type="SUPFAM" id="SSF53474">
    <property type="entry name" value="alpha/beta-Hydrolases"/>
    <property type="match status" value="1"/>
</dbReference>
<dbReference type="eggNOG" id="COG2382">
    <property type="taxonomic scope" value="Bacteria"/>
</dbReference>
<organism evidence="2 3">
    <name type="scientific">Parascardovia denticolens DSM 10105 = JCM 12538</name>
    <dbReference type="NCBI Taxonomy" id="864564"/>
    <lineage>
        <taxon>Bacteria</taxon>
        <taxon>Bacillati</taxon>
        <taxon>Actinomycetota</taxon>
        <taxon>Actinomycetes</taxon>
        <taxon>Bifidobacteriales</taxon>
        <taxon>Bifidobacteriaceae</taxon>
        <taxon>Parascardovia</taxon>
    </lineage>
</organism>
<feature type="compositionally biased region" description="Basic and acidic residues" evidence="1">
    <location>
        <begin position="72"/>
        <end position="89"/>
    </location>
</feature>
<dbReference type="Gene3D" id="3.40.50.1820">
    <property type="entry name" value="alpha/beta hydrolase"/>
    <property type="match status" value="1"/>
</dbReference>
<dbReference type="InterPro" id="IPR050583">
    <property type="entry name" value="Mycobacterial_A85_antigen"/>
</dbReference>
<keyword evidence="3" id="KW-1185">Reference proteome</keyword>
<feature type="region of interest" description="Disordered" evidence="1">
    <location>
        <begin position="41"/>
        <end position="94"/>
    </location>
</feature>
<dbReference type="InterPro" id="IPR000801">
    <property type="entry name" value="Esterase-like"/>
</dbReference>
<dbReference type="HOGENOM" id="CLU_660304_0_0_11"/>
<proteinExistence type="predicted"/>
<dbReference type="AlphaFoldDB" id="E6K247"/>
<gene>
    <name evidence="2" type="ORF">HMPREF0620_1520</name>
</gene>
<protein>
    <recommendedName>
        <fullName evidence="4">Esterase</fullName>
    </recommendedName>
</protein>
<reference evidence="2 3" key="1">
    <citation type="submission" date="2010-12" db="EMBL/GenBank/DDBJ databases">
        <authorList>
            <person name="Muzny D."/>
            <person name="Qin X."/>
            <person name="Buhay C."/>
            <person name="Dugan-Rocha S."/>
            <person name="Ding Y."/>
            <person name="Chen G."/>
            <person name="Hawes A."/>
            <person name="Holder M."/>
            <person name="Jhangiani S."/>
            <person name="Johnson A."/>
            <person name="Khan Z."/>
            <person name="Li Z."/>
            <person name="Liu W."/>
            <person name="Liu X."/>
            <person name="Perez L."/>
            <person name="Shen H."/>
            <person name="Wang Q."/>
            <person name="Watt J."/>
            <person name="Xi L."/>
            <person name="Xin Y."/>
            <person name="Zhou J."/>
            <person name="Deng J."/>
            <person name="Jiang H."/>
            <person name="Liu Y."/>
            <person name="Qu J."/>
            <person name="Song X.-Z."/>
            <person name="Zhang L."/>
            <person name="Villasana D."/>
            <person name="Johnson A."/>
            <person name="Liu J."/>
            <person name="Liyanage D."/>
            <person name="Lorensuhewa L."/>
            <person name="Robinson T."/>
            <person name="Song A."/>
            <person name="Song B.-B."/>
            <person name="Dinh H."/>
            <person name="Thornton R."/>
            <person name="Coyle M."/>
            <person name="Francisco L."/>
            <person name="Jackson L."/>
            <person name="Javaid M."/>
            <person name="Korchina V."/>
            <person name="Kovar C."/>
            <person name="Mata R."/>
            <person name="Mathew T."/>
            <person name="Ngo R."/>
            <person name="Nguyen L."/>
            <person name="Nguyen N."/>
            <person name="Okwuonu G."/>
            <person name="Ongeri F."/>
            <person name="Pham C."/>
            <person name="Simmons D."/>
            <person name="Wilczek-Boney K."/>
            <person name="Hale W."/>
            <person name="Jakkamsetti A."/>
            <person name="Pham P."/>
            <person name="Ruth R."/>
            <person name="San Lucas F."/>
            <person name="Warren J."/>
            <person name="Zhang J."/>
            <person name="Zhao Z."/>
            <person name="Zhou C."/>
            <person name="Zhu D."/>
            <person name="Lee S."/>
            <person name="Bess C."/>
            <person name="Blankenburg K."/>
            <person name="Forbes L."/>
            <person name="Fu Q."/>
            <person name="Gubbala S."/>
            <person name="Hirani K."/>
            <person name="Jayaseelan J.C."/>
            <person name="Lara F."/>
            <person name="Munidasa M."/>
            <person name="Palculict T."/>
            <person name="Patil S."/>
            <person name="Pu L.-L."/>
            <person name="Saada N."/>
            <person name="Tang L."/>
            <person name="Weissenberger G."/>
            <person name="Zhu Y."/>
            <person name="Hemphill L."/>
            <person name="Shang Y."/>
            <person name="Youmans B."/>
            <person name="Ayvaz T."/>
            <person name="Ross M."/>
            <person name="Santibanez J."/>
            <person name="Aqrawi P."/>
            <person name="Gross S."/>
            <person name="Joshi V."/>
            <person name="Fowler G."/>
            <person name="Nazareth L."/>
            <person name="Reid J."/>
            <person name="Worley K."/>
            <person name="Petrosino J."/>
            <person name="Highlander S."/>
            <person name="Gibbs R."/>
        </authorList>
    </citation>
    <scope>NUCLEOTIDE SEQUENCE [LARGE SCALE GENOMIC DNA]</scope>
    <source>
        <strain evidence="2 3">DSM 10105</strain>
    </source>
</reference>
<evidence type="ECO:0000313" key="2">
    <source>
        <dbReference type="EMBL" id="EFT82835.1"/>
    </source>
</evidence>
<evidence type="ECO:0000313" key="3">
    <source>
        <dbReference type="Proteomes" id="UP000004946"/>
    </source>
</evidence>
<dbReference type="InterPro" id="IPR029058">
    <property type="entry name" value="AB_hydrolase_fold"/>
</dbReference>
<name>E6K247_PARDN</name>
<accession>E6K247</accession>
<evidence type="ECO:0008006" key="4">
    <source>
        <dbReference type="Google" id="ProtNLM"/>
    </source>
</evidence>
<dbReference type="Proteomes" id="UP000004946">
    <property type="component" value="Chromosome"/>
</dbReference>
<evidence type="ECO:0000256" key="1">
    <source>
        <dbReference type="SAM" id="MobiDB-lite"/>
    </source>
</evidence>
<dbReference type="EMBL" id="AEON01000002">
    <property type="protein sequence ID" value="EFT82835.1"/>
    <property type="molecule type" value="Genomic_DNA"/>
</dbReference>
<dbReference type="RefSeq" id="WP_006290750.1">
    <property type="nucleotide sequence ID" value="NZ_AP012333.1"/>
</dbReference>
<sequence length="416" mass="45707">MPFSRFRAAAVMKDGQSFLIKGLAFLLAVCLLPVFASCGPEEAGSPEAGQSGPTWQSGQEGPDDQEGPGGKSGEDQARKKAEAEAEAKARAAQAGRELKDYQDLVRALQAKTKKRLTGIQTYRPTPDSYSHLLPVDQRGKVEKVTYTTTYQGKEYRKAAEVYLPAGYEGRPWMKYNVMYIMHGYSGGFTAYLGKTGTGSTAGIKLLLDHMIADKSLAPAIFVFPEYYPDRSFYGESYLPDGPLVKRFAQHELFHDLVPAVEGHYRTYTTRFDKAGYRASRLHRAFGGFSMGSAATWYSFQYDLDKMAYFLPVAQSSWALHPHGGLTDPAGTASVLSSAVSGQGLTAKDFLIAGGAGTQDVTYLYMRYQVTEMRKHPAVFTPANLEFGPAMGMGHTRAALINILHQNLPFMFLNTQV</sequence>
<dbReference type="PANTHER" id="PTHR48098">
    <property type="entry name" value="ENTEROCHELIN ESTERASE-RELATED"/>
    <property type="match status" value="1"/>
</dbReference>